<proteinExistence type="predicted"/>
<dbReference type="Proteomes" id="UP000308267">
    <property type="component" value="Unassembled WGS sequence"/>
</dbReference>
<accession>A0A4S2LH18</accession>
<evidence type="ECO:0000256" key="5">
    <source>
        <dbReference type="ARBA" id="ARBA00023242"/>
    </source>
</evidence>
<keyword evidence="2" id="KW-0805">Transcription regulation</keyword>
<dbReference type="Pfam" id="PF01429">
    <property type="entry name" value="MBD"/>
    <property type="match status" value="1"/>
</dbReference>
<protein>
    <recommendedName>
        <fullName evidence="6">MBD domain-containing protein</fullName>
    </recommendedName>
</protein>
<comment type="caution">
    <text evidence="7">The sequence shown here is derived from an EMBL/GenBank/DDBJ whole genome shotgun (WGS) entry which is preliminary data.</text>
</comment>
<dbReference type="InterPro" id="IPR001739">
    <property type="entry name" value="Methyl_CpG_DNA-bd"/>
</dbReference>
<dbReference type="SMART" id="SM00391">
    <property type="entry name" value="MBD"/>
    <property type="match status" value="1"/>
</dbReference>
<dbReference type="AlphaFoldDB" id="A0A4S2LH18"/>
<dbReference type="InterPro" id="IPR016177">
    <property type="entry name" value="DNA-bd_dom_sf"/>
</dbReference>
<dbReference type="PANTHER" id="PTHR12396:SF0">
    <property type="entry name" value="METHYL-CPG BINDING DOMAIN PROTEIN-LIKE, ISOFORM C"/>
    <property type="match status" value="1"/>
</dbReference>
<dbReference type="STRING" id="147828.A0A4S2LH18"/>
<evidence type="ECO:0000256" key="1">
    <source>
        <dbReference type="ARBA" id="ARBA00004123"/>
    </source>
</evidence>
<dbReference type="PANTHER" id="PTHR12396">
    <property type="entry name" value="METHYL-CPG BINDING PROTEIN, MBD"/>
    <property type="match status" value="1"/>
</dbReference>
<dbReference type="InterPro" id="IPR025884">
    <property type="entry name" value="MeCpG-bd_2/3_C_dom"/>
</dbReference>
<evidence type="ECO:0000256" key="3">
    <source>
        <dbReference type="ARBA" id="ARBA00023125"/>
    </source>
</evidence>
<evidence type="ECO:0000313" key="7">
    <source>
        <dbReference type="EMBL" id="TGZ62641.1"/>
    </source>
</evidence>
<dbReference type="SUPFAM" id="SSF54171">
    <property type="entry name" value="DNA-binding domain"/>
    <property type="match status" value="1"/>
</dbReference>
<dbReference type="GO" id="GO:0006346">
    <property type="term" value="P:DNA methylation-dependent constitutive heterochromatin formation"/>
    <property type="evidence" value="ECO:0007669"/>
    <property type="project" value="TreeGrafter"/>
</dbReference>
<evidence type="ECO:0000259" key="6">
    <source>
        <dbReference type="PROSITE" id="PS50982"/>
    </source>
</evidence>
<keyword evidence="8" id="KW-1185">Reference proteome</keyword>
<evidence type="ECO:0000256" key="2">
    <source>
        <dbReference type="ARBA" id="ARBA00023015"/>
    </source>
</evidence>
<dbReference type="GO" id="GO:0000122">
    <property type="term" value="P:negative regulation of transcription by RNA polymerase II"/>
    <property type="evidence" value="ECO:0007669"/>
    <property type="project" value="TreeGrafter"/>
</dbReference>
<dbReference type="GO" id="GO:0005654">
    <property type="term" value="C:nucleoplasm"/>
    <property type="evidence" value="ECO:0007669"/>
    <property type="project" value="UniProtKB-ARBA"/>
</dbReference>
<reference evidence="7 8" key="1">
    <citation type="journal article" date="2019" name="BMC Genomics">
        <title>New insights from Opisthorchis felineus genome: update on genomics of the epidemiologically important liver flukes.</title>
        <authorList>
            <person name="Ershov N.I."/>
            <person name="Mordvinov V.A."/>
            <person name="Prokhortchouk E.B."/>
            <person name="Pakharukova M.Y."/>
            <person name="Gunbin K.V."/>
            <person name="Ustyantsev K."/>
            <person name="Genaev M.A."/>
            <person name="Blinov A.G."/>
            <person name="Mazur A."/>
            <person name="Boulygina E."/>
            <person name="Tsygankova S."/>
            <person name="Khrameeva E."/>
            <person name="Chekanov N."/>
            <person name="Fan G."/>
            <person name="Xiao A."/>
            <person name="Zhang H."/>
            <person name="Xu X."/>
            <person name="Yang H."/>
            <person name="Solovyev V."/>
            <person name="Lee S.M."/>
            <person name="Liu X."/>
            <person name="Afonnikov D.A."/>
            <person name="Skryabin K.G."/>
        </authorList>
    </citation>
    <scope>NUCLEOTIDE SEQUENCE [LARGE SCALE GENOMIC DNA]</scope>
    <source>
        <strain evidence="7">AK-0245</strain>
        <tissue evidence="7">Whole organism</tissue>
    </source>
</reference>
<keyword evidence="4" id="KW-0804">Transcription</keyword>
<name>A0A4S2LH18_OPIFE</name>
<dbReference type="PROSITE" id="PS50982">
    <property type="entry name" value="MBD"/>
    <property type="match status" value="1"/>
</dbReference>
<dbReference type="OrthoDB" id="10072024at2759"/>
<evidence type="ECO:0000256" key="4">
    <source>
        <dbReference type="ARBA" id="ARBA00023163"/>
    </source>
</evidence>
<dbReference type="Pfam" id="PF14048">
    <property type="entry name" value="MBD_C"/>
    <property type="match status" value="1"/>
</dbReference>
<keyword evidence="5" id="KW-0539">Nucleus</keyword>
<dbReference type="Gene3D" id="3.30.890.10">
    <property type="entry name" value="Methyl-cpg-binding Protein 2, Chain A"/>
    <property type="match status" value="1"/>
</dbReference>
<sequence>MVFCGSDALPLRAEDFLNLSVFDHRFLRSLGQVCWRHRISHAEARQMASGKKELSHDDFRNPLGSHLGCAGVFRFVMLNSQPSGTHSNISQQKRNTYTHLSKGQSQPHSIIPGGHSVPTFIGLPSGWKREECTRPCGLSTGKTDVYYISPNGQKVRTKHEMKLLLDDAYDISTFDWRTGKFQMSASKVRRTDDTSSPTSAKVPRMDSAFVRRTSPPDVFTPIVVRSHPECKRTDVKNLNQEPPHQLFWEKRFKDTYAVDPETGEAFKQLSLPKDIQSAGVPGYEAPQLVQSLVNALATKSSPITGQEQPVSAFEKNPCVAANNLQPMIKTYIVSDEDVRRQEARVRELRRKLELARKKLNPRYSSERHG</sequence>
<dbReference type="GO" id="GO:0008327">
    <property type="term" value="F:methyl-CpG binding"/>
    <property type="evidence" value="ECO:0007669"/>
    <property type="project" value="TreeGrafter"/>
</dbReference>
<keyword evidence="3" id="KW-0238">DNA-binding</keyword>
<evidence type="ECO:0000313" key="8">
    <source>
        <dbReference type="Proteomes" id="UP000308267"/>
    </source>
</evidence>
<comment type="subcellular location">
    <subcellularLocation>
        <location evidence="1">Nucleus</location>
    </subcellularLocation>
</comment>
<gene>
    <name evidence="7" type="ORF">CRM22_007312</name>
</gene>
<dbReference type="EMBL" id="SJOL01007418">
    <property type="protein sequence ID" value="TGZ62641.1"/>
    <property type="molecule type" value="Genomic_DNA"/>
</dbReference>
<organism evidence="7 8">
    <name type="scientific">Opisthorchis felineus</name>
    <dbReference type="NCBI Taxonomy" id="147828"/>
    <lineage>
        <taxon>Eukaryota</taxon>
        <taxon>Metazoa</taxon>
        <taxon>Spiralia</taxon>
        <taxon>Lophotrochozoa</taxon>
        <taxon>Platyhelminthes</taxon>
        <taxon>Trematoda</taxon>
        <taxon>Digenea</taxon>
        <taxon>Opisthorchiida</taxon>
        <taxon>Opisthorchiata</taxon>
        <taxon>Opisthorchiidae</taxon>
        <taxon>Opisthorchis</taxon>
    </lineage>
</organism>
<feature type="domain" description="MBD" evidence="6">
    <location>
        <begin position="113"/>
        <end position="181"/>
    </location>
</feature>